<dbReference type="SUPFAM" id="SSF56801">
    <property type="entry name" value="Acetyl-CoA synthetase-like"/>
    <property type="match status" value="1"/>
</dbReference>
<protein>
    <recommendedName>
        <fullName evidence="1">AMP-dependent synthetase/ligase domain-containing protein</fullName>
    </recommendedName>
</protein>
<feature type="domain" description="AMP-dependent synthetase/ligase" evidence="1">
    <location>
        <begin position="10"/>
        <end position="111"/>
    </location>
</feature>
<evidence type="ECO:0000313" key="2">
    <source>
        <dbReference type="EMBL" id="GHD17502.1"/>
    </source>
</evidence>
<organism evidence="2 3">
    <name type="scientific">Streptomyces finlayi</name>
    <dbReference type="NCBI Taxonomy" id="67296"/>
    <lineage>
        <taxon>Bacteria</taxon>
        <taxon>Bacillati</taxon>
        <taxon>Actinomycetota</taxon>
        <taxon>Actinomycetes</taxon>
        <taxon>Kitasatosporales</taxon>
        <taxon>Streptomycetaceae</taxon>
        <taxon>Streptomyces</taxon>
    </lineage>
</organism>
<evidence type="ECO:0000313" key="3">
    <source>
        <dbReference type="Proteomes" id="UP000638353"/>
    </source>
</evidence>
<dbReference type="Proteomes" id="UP000638353">
    <property type="component" value="Unassembled WGS sequence"/>
</dbReference>
<reference evidence="2" key="2">
    <citation type="submission" date="2020-09" db="EMBL/GenBank/DDBJ databases">
        <authorList>
            <person name="Sun Q."/>
            <person name="Ohkuma M."/>
        </authorList>
    </citation>
    <scope>NUCLEOTIDE SEQUENCE</scope>
    <source>
        <strain evidence="2">JCM 4637</strain>
    </source>
</reference>
<dbReference type="PANTHER" id="PTHR43767">
    <property type="entry name" value="LONG-CHAIN-FATTY-ACID--COA LIGASE"/>
    <property type="match status" value="1"/>
</dbReference>
<dbReference type="Pfam" id="PF00501">
    <property type="entry name" value="AMP-binding"/>
    <property type="match status" value="1"/>
</dbReference>
<evidence type="ECO:0000259" key="1">
    <source>
        <dbReference type="Pfam" id="PF00501"/>
    </source>
</evidence>
<dbReference type="InterPro" id="IPR042099">
    <property type="entry name" value="ANL_N_sf"/>
</dbReference>
<gene>
    <name evidence="2" type="ORF">GCM10010334_79380</name>
</gene>
<dbReference type="InterPro" id="IPR000873">
    <property type="entry name" value="AMP-dep_synth/lig_dom"/>
</dbReference>
<reference evidence="2" key="1">
    <citation type="journal article" date="2014" name="Int. J. Syst. Evol. Microbiol.">
        <title>Complete genome sequence of Corynebacterium casei LMG S-19264T (=DSM 44701T), isolated from a smear-ripened cheese.</title>
        <authorList>
            <consortium name="US DOE Joint Genome Institute (JGI-PGF)"/>
            <person name="Walter F."/>
            <person name="Albersmeier A."/>
            <person name="Kalinowski J."/>
            <person name="Ruckert C."/>
        </authorList>
    </citation>
    <scope>NUCLEOTIDE SEQUENCE</scope>
    <source>
        <strain evidence="2">JCM 4637</strain>
    </source>
</reference>
<dbReference type="Gene3D" id="3.40.50.12780">
    <property type="entry name" value="N-terminal domain of ligase-like"/>
    <property type="match status" value="1"/>
</dbReference>
<dbReference type="AlphaFoldDB" id="A0A918X7W3"/>
<dbReference type="PANTHER" id="PTHR43767:SF1">
    <property type="entry name" value="NONRIBOSOMAL PEPTIDE SYNTHASE PES1 (EUROFUNG)-RELATED"/>
    <property type="match status" value="1"/>
</dbReference>
<name>A0A918X7W3_9ACTN</name>
<dbReference type="EMBL" id="BMVC01000027">
    <property type="protein sequence ID" value="GHD17502.1"/>
    <property type="molecule type" value="Genomic_DNA"/>
</dbReference>
<accession>A0A918X7W3</accession>
<proteinExistence type="predicted"/>
<comment type="caution">
    <text evidence="2">The sequence shown here is derived from an EMBL/GenBank/DDBJ whole genome shotgun (WGS) entry which is preliminary data.</text>
</comment>
<dbReference type="InterPro" id="IPR050237">
    <property type="entry name" value="ATP-dep_AMP-bd_enzyme"/>
</dbReference>
<sequence>MGTLNDLFSQMATKHPHNTIINSAQRTLTYQSVENSSNHLASALLRHGVQLGDPVLIHCSDHAQALVAQVAVLKLGGVCVPVPHHADTALLGQITELSGAMLVLCSNATREHWSLPAAVLDDERTWAKITPLRTDGSLPRSGAADVAYLLPEFSPDGSVTGHLIDHRAWLLATGARLRRAGRARHGISAGTQVGSARDLVAAWWAIAAGTSLQEPRPTGGTEFAKQLRSSGISSVHGPDEYAALLTDVPPASGTEDRPATVLITGGPLPAGTAERHAELLPYARLLAEFSPRDGAMPWTARDCGADSWNPEPPSLVGTSVPRVRVTIRNPDGEELPAGATGQIWAAGTALPFDRLCDGCHDTPVSHRGSFTHSGYLGRWTDNGSLQVLDRTHRKPADRLDTTTPPRPMQHILSCTSTPNPETTQICGVGR</sequence>